<dbReference type="AlphaFoldDB" id="A0A402A3N3"/>
<organism evidence="1 2">
    <name type="scientific">Tengunoibacter tsumagoiensis</name>
    <dbReference type="NCBI Taxonomy" id="2014871"/>
    <lineage>
        <taxon>Bacteria</taxon>
        <taxon>Bacillati</taxon>
        <taxon>Chloroflexota</taxon>
        <taxon>Ktedonobacteria</taxon>
        <taxon>Ktedonobacterales</taxon>
        <taxon>Dictyobacteraceae</taxon>
        <taxon>Tengunoibacter</taxon>
    </lineage>
</organism>
<evidence type="ECO:0000313" key="1">
    <source>
        <dbReference type="EMBL" id="GCE13757.1"/>
    </source>
</evidence>
<dbReference type="EMBL" id="BIFR01000001">
    <property type="protein sequence ID" value="GCE13757.1"/>
    <property type="molecule type" value="Genomic_DNA"/>
</dbReference>
<dbReference type="Gene3D" id="3.30.540.10">
    <property type="entry name" value="Fructose-1,6-Bisphosphatase, subunit A, domain 1"/>
    <property type="match status" value="1"/>
</dbReference>
<dbReference type="OrthoDB" id="976802at2"/>
<proteinExistence type="predicted"/>
<gene>
    <name evidence="1" type="ORF">KTT_36160</name>
</gene>
<accession>A0A402A3N3</accession>
<comment type="caution">
    <text evidence="1">The sequence shown here is derived from an EMBL/GenBank/DDBJ whole genome shotgun (WGS) entry which is preliminary data.</text>
</comment>
<evidence type="ECO:0008006" key="3">
    <source>
        <dbReference type="Google" id="ProtNLM"/>
    </source>
</evidence>
<dbReference type="SUPFAM" id="SSF56655">
    <property type="entry name" value="Carbohydrate phosphatase"/>
    <property type="match status" value="1"/>
</dbReference>
<sequence length="349" mass="38558">MIQHASSLLAQLRIIHEAIRDKIVTSCEQQAIEQLSEIVAEQAGDTIFALDRISEEVLIEYFTQLGTERSFVLIAEGLGEDGMRVFPEGAVANEVELRIIIDPIDGTRGILYQKRPAWILTGVAPNRGTETSLQDIELALQTEIPLIKQHLSDSFWSIAGYGVEGERYNRITGERQPLHAQPSQATTIANGYGSIARFFAGGRAELAAIEDEMIDQILGPGQAGKVRTFEDQYICSGGQFYELLMGHDRWLADLRPLVDRVMQQKGQMLGLSCHPYDLCTALICREAGLMMTDATGQPLDGPLDVETPLAWIGYANEAIQTQVAAILRETLERRGLLTAHSVIEPRNQA</sequence>
<name>A0A402A3N3_9CHLR</name>
<protein>
    <recommendedName>
        <fullName evidence="3">Inositol monophosphatase</fullName>
    </recommendedName>
</protein>
<keyword evidence="2" id="KW-1185">Reference proteome</keyword>
<dbReference type="Proteomes" id="UP000287352">
    <property type="component" value="Unassembled WGS sequence"/>
</dbReference>
<reference evidence="2" key="1">
    <citation type="submission" date="2018-12" db="EMBL/GenBank/DDBJ databases">
        <title>Tengunoibacter tsumagoiensis gen. nov., sp. nov., Dictyobacter kobayashii sp. nov., D. alpinus sp. nov., and D. joshuensis sp. nov. and description of Dictyobacteraceae fam. nov. within the order Ktedonobacterales isolated from Tengu-no-mugimeshi.</title>
        <authorList>
            <person name="Wang C.M."/>
            <person name="Zheng Y."/>
            <person name="Sakai Y."/>
            <person name="Toyoda A."/>
            <person name="Minakuchi Y."/>
            <person name="Abe K."/>
            <person name="Yokota A."/>
            <person name="Yabe S."/>
        </authorList>
    </citation>
    <scope>NUCLEOTIDE SEQUENCE [LARGE SCALE GENOMIC DNA]</scope>
    <source>
        <strain evidence="2">Uno3</strain>
    </source>
</reference>
<evidence type="ECO:0000313" key="2">
    <source>
        <dbReference type="Proteomes" id="UP000287352"/>
    </source>
</evidence>
<dbReference type="RefSeq" id="WP_126581258.1">
    <property type="nucleotide sequence ID" value="NZ_BIFR01000001.1"/>
</dbReference>